<feature type="domain" description="CHAT" evidence="1">
    <location>
        <begin position="412"/>
        <end position="534"/>
    </location>
</feature>
<accession>A0AAW7XZ47</accession>
<sequence>MSTARISDLEAAFLKFELDSRDARRQKAALQEVCRRYRSGQVLSPESRRDFEVQAGYLAVNSSDTKVIRWALNTIARLGTQQGAANSVTVALARHAEDPEIVGAAIAALAKLYRGAIPALPSMAPVSPEMRTLAAMQTVNAAQLGNVQLRIDMDIADAELLKLALIVIGLNRDIQHLLHPRYSNGDLVRVLCQHDDPVVRQYSVWAVVENRALGLEHLGIPFERTEAEPDNVQAKMLELGASKIVDLTERQDLILAGSSYASVLAREGLAKGLLRSYYDGLGDVTLDWAATEEEQRVRVLLAEHFGRYAERLPSYEETAINLANEGGDLRRHVLRGADGRPLQRKLEGQEPVVADLFGDDLNGQGGLISMIKEQAKTKVLIMAATPEDAGLIRPDKEVAELRERMAAMPSQKRPLAFDTIYAARLDQIQQELVRQQPTILHFSGHGAPGMLAFETDEGNTAPLEADLLARVLKGYRNIECLVLHACFAEQVAQECLPYVKCVVGSTDAVDDVTAPSFSYLFYQSLAAGMDYEQAFEMGTTEVAFKNRAAAGAYKLMIR</sequence>
<dbReference type="Pfam" id="PF12770">
    <property type="entry name" value="CHAT"/>
    <property type="match status" value="1"/>
</dbReference>
<comment type="caution">
    <text evidence="2">The sequence shown here is derived from an EMBL/GenBank/DDBJ whole genome shotgun (WGS) entry which is preliminary data.</text>
</comment>
<proteinExistence type="predicted"/>
<gene>
    <name evidence="2" type="ORF">Q4494_12345</name>
</gene>
<evidence type="ECO:0000313" key="3">
    <source>
        <dbReference type="Proteomes" id="UP001169823"/>
    </source>
</evidence>
<protein>
    <submittedName>
        <fullName evidence="2">CHAT domain-containing protein</fullName>
    </submittedName>
</protein>
<dbReference type="Proteomes" id="UP001169823">
    <property type="component" value="Unassembled WGS sequence"/>
</dbReference>
<evidence type="ECO:0000313" key="2">
    <source>
        <dbReference type="EMBL" id="MDO6457875.1"/>
    </source>
</evidence>
<name>A0AAW7XZ47_9RHOB</name>
<evidence type="ECO:0000259" key="1">
    <source>
        <dbReference type="Pfam" id="PF12770"/>
    </source>
</evidence>
<dbReference type="RefSeq" id="WP_303494781.1">
    <property type="nucleotide sequence ID" value="NZ_JAUOPJ010000010.1"/>
</dbReference>
<organism evidence="2 3">
    <name type="scientific">Celeribacter halophilus</name>
    <dbReference type="NCBI Taxonomy" id="576117"/>
    <lineage>
        <taxon>Bacteria</taxon>
        <taxon>Pseudomonadati</taxon>
        <taxon>Pseudomonadota</taxon>
        <taxon>Alphaproteobacteria</taxon>
        <taxon>Rhodobacterales</taxon>
        <taxon>Roseobacteraceae</taxon>
        <taxon>Celeribacter</taxon>
    </lineage>
</organism>
<dbReference type="EMBL" id="JAUOPJ010000010">
    <property type="protein sequence ID" value="MDO6457875.1"/>
    <property type="molecule type" value="Genomic_DNA"/>
</dbReference>
<dbReference type="AlphaFoldDB" id="A0AAW7XZ47"/>
<reference evidence="2" key="1">
    <citation type="submission" date="2023-07" db="EMBL/GenBank/DDBJ databases">
        <title>Genome content predicts the carbon catabolic preferences of heterotrophic bacteria.</title>
        <authorList>
            <person name="Gralka M."/>
        </authorList>
    </citation>
    <scope>NUCLEOTIDE SEQUENCE</scope>
    <source>
        <strain evidence="2">I2M02</strain>
    </source>
</reference>
<dbReference type="InterPro" id="IPR024983">
    <property type="entry name" value="CHAT_dom"/>
</dbReference>